<name>A0AAD8M7Y3_9APIA</name>
<protein>
    <submittedName>
        <fullName evidence="2">Uncharacterized protein</fullName>
    </submittedName>
</protein>
<organism evidence="2 3">
    <name type="scientific">Heracleum sosnowskyi</name>
    <dbReference type="NCBI Taxonomy" id="360622"/>
    <lineage>
        <taxon>Eukaryota</taxon>
        <taxon>Viridiplantae</taxon>
        <taxon>Streptophyta</taxon>
        <taxon>Embryophyta</taxon>
        <taxon>Tracheophyta</taxon>
        <taxon>Spermatophyta</taxon>
        <taxon>Magnoliopsida</taxon>
        <taxon>eudicotyledons</taxon>
        <taxon>Gunneridae</taxon>
        <taxon>Pentapetalae</taxon>
        <taxon>asterids</taxon>
        <taxon>campanulids</taxon>
        <taxon>Apiales</taxon>
        <taxon>Apiaceae</taxon>
        <taxon>Apioideae</taxon>
        <taxon>apioid superclade</taxon>
        <taxon>Tordylieae</taxon>
        <taxon>Tordyliinae</taxon>
        <taxon>Heracleum</taxon>
    </lineage>
</organism>
<dbReference type="EMBL" id="JAUIZM010000010">
    <property type="protein sequence ID" value="KAK1362418.1"/>
    <property type="molecule type" value="Genomic_DNA"/>
</dbReference>
<comment type="caution">
    <text evidence="2">The sequence shown here is derived from an EMBL/GenBank/DDBJ whole genome shotgun (WGS) entry which is preliminary data.</text>
</comment>
<accession>A0AAD8M7Y3</accession>
<dbReference type="AlphaFoldDB" id="A0AAD8M7Y3"/>
<evidence type="ECO:0000256" key="1">
    <source>
        <dbReference type="SAM" id="MobiDB-lite"/>
    </source>
</evidence>
<keyword evidence="3" id="KW-1185">Reference proteome</keyword>
<reference evidence="2" key="2">
    <citation type="submission" date="2023-05" db="EMBL/GenBank/DDBJ databases">
        <authorList>
            <person name="Schelkunov M.I."/>
        </authorList>
    </citation>
    <scope>NUCLEOTIDE SEQUENCE</scope>
    <source>
        <strain evidence="2">Hsosn_3</strain>
        <tissue evidence="2">Leaf</tissue>
    </source>
</reference>
<proteinExistence type="predicted"/>
<gene>
    <name evidence="2" type="ORF">POM88_046892</name>
</gene>
<dbReference type="Proteomes" id="UP001237642">
    <property type="component" value="Unassembled WGS sequence"/>
</dbReference>
<feature type="region of interest" description="Disordered" evidence="1">
    <location>
        <begin position="12"/>
        <end position="41"/>
    </location>
</feature>
<evidence type="ECO:0000313" key="3">
    <source>
        <dbReference type="Proteomes" id="UP001237642"/>
    </source>
</evidence>
<evidence type="ECO:0000313" key="2">
    <source>
        <dbReference type="EMBL" id="KAK1362418.1"/>
    </source>
</evidence>
<sequence>MNIPCKDVVIAGGRRKKSDKQKDTHNNGRLEKHKKQSVNTDLKSSVVDSSFGVWNAIAPINGKPISKRMKNKINATKRKFVMNETILDIGCADQICYYCKAYMWKFEQSEA</sequence>
<feature type="compositionally biased region" description="Basic and acidic residues" evidence="1">
    <location>
        <begin position="20"/>
        <end position="30"/>
    </location>
</feature>
<reference evidence="2" key="1">
    <citation type="submission" date="2023-02" db="EMBL/GenBank/DDBJ databases">
        <title>Genome of toxic invasive species Heracleum sosnowskyi carries increased number of genes despite the absence of recent whole-genome duplications.</title>
        <authorList>
            <person name="Schelkunov M."/>
            <person name="Shtratnikova V."/>
            <person name="Makarenko M."/>
            <person name="Klepikova A."/>
            <person name="Omelchenko D."/>
            <person name="Novikova G."/>
            <person name="Obukhova E."/>
            <person name="Bogdanov V."/>
            <person name="Penin A."/>
            <person name="Logacheva M."/>
        </authorList>
    </citation>
    <scope>NUCLEOTIDE SEQUENCE</scope>
    <source>
        <strain evidence="2">Hsosn_3</strain>
        <tissue evidence="2">Leaf</tissue>
    </source>
</reference>